<dbReference type="Proteomes" id="UP000324222">
    <property type="component" value="Unassembled WGS sequence"/>
</dbReference>
<accession>A0A5B7EI82</accession>
<name>A0A5B7EI82_PORTR</name>
<evidence type="ECO:0000313" key="1">
    <source>
        <dbReference type="EMBL" id="MPC34101.1"/>
    </source>
</evidence>
<keyword evidence="2" id="KW-1185">Reference proteome</keyword>
<dbReference type="EMBL" id="VSRR010002982">
    <property type="protein sequence ID" value="MPC34101.1"/>
    <property type="molecule type" value="Genomic_DNA"/>
</dbReference>
<reference evidence="1 2" key="1">
    <citation type="submission" date="2019-05" db="EMBL/GenBank/DDBJ databases">
        <title>Another draft genome of Portunus trituberculatus and its Hox gene families provides insights of decapod evolution.</title>
        <authorList>
            <person name="Jeong J.-H."/>
            <person name="Song I."/>
            <person name="Kim S."/>
            <person name="Choi T."/>
            <person name="Kim D."/>
            <person name="Ryu S."/>
            <person name="Kim W."/>
        </authorList>
    </citation>
    <scope>NUCLEOTIDE SEQUENCE [LARGE SCALE GENOMIC DNA]</scope>
    <source>
        <tissue evidence="1">Muscle</tissue>
    </source>
</reference>
<sequence>MGGTRVGGGSVGRGCDTTLAVLECPFNKGISCSLKTSTGGSEGEPVMVVSTVASDTLDSFSRGVMALLMILPPLIISPDR</sequence>
<evidence type="ECO:0000313" key="2">
    <source>
        <dbReference type="Proteomes" id="UP000324222"/>
    </source>
</evidence>
<organism evidence="1 2">
    <name type="scientific">Portunus trituberculatus</name>
    <name type="common">Swimming crab</name>
    <name type="synonym">Neptunus trituberculatus</name>
    <dbReference type="NCBI Taxonomy" id="210409"/>
    <lineage>
        <taxon>Eukaryota</taxon>
        <taxon>Metazoa</taxon>
        <taxon>Ecdysozoa</taxon>
        <taxon>Arthropoda</taxon>
        <taxon>Crustacea</taxon>
        <taxon>Multicrustacea</taxon>
        <taxon>Malacostraca</taxon>
        <taxon>Eumalacostraca</taxon>
        <taxon>Eucarida</taxon>
        <taxon>Decapoda</taxon>
        <taxon>Pleocyemata</taxon>
        <taxon>Brachyura</taxon>
        <taxon>Eubrachyura</taxon>
        <taxon>Portunoidea</taxon>
        <taxon>Portunidae</taxon>
        <taxon>Portuninae</taxon>
        <taxon>Portunus</taxon>
    </lineage>
</organism>
<proteinExistence type="predicted"/>
<comment type="caution">
    <text evidence="1">The sequence shown here is derived from an EMBL/GenBank/DDBJ whole genome shotgun (WGS) entry which is preliminary data.</text>
</comment>
<protein>
    <submittedName>
        <fullName evidence="1">Uncharacterized protein</fullName>
    </submittedName>
</protein>
<dbReference type="AlphaFoldDB" id="A0A5B7EI82"/>
<gene>
    <name evidence="1" type="ORF">E2C01_027479</name>
</gene>